<comment type="caution">
    <text evidence="1">The sequence shown here is derived from an EMBL/GenBank/DDBJ whole genome shotgun (WGS) entry which is preliminary data.</text>
</comment>
<feature type="non-terminal residue" evidence="1">
    <location>
        <position position="1"/>
    </location>
</feature>
<dbReference type="Gene3D" id="3.30.160.60">
    <property type="entry name" value="Classic Zinc Finger"/>
    <property type="match status" value="1"/>
</dbReference>
<keyword evidence="2" id="KW-1185">Reference proteome</keyword>
<gene>
    <name evidence="1" type="ORF">G4V63_28680</name>
</gene>
<dbReference type="EMBL" id="JAAMRR010001463">
    <property type="protein sequence ID" value="NGX99035.1"/>
    <property type="molecule type" value="Genomic_DNA"/>
</dbReference>
<keyword evidence="1" id="KW-0456">Lyase</keyword>
<sequence>NPATSDALYFVARGDGSSQFSTNLTDHNRAVNKYVRGQP</sequence>
<protein>
    <submittedName>
        <fullName evidence="1">Aminodeoxychorismate lyase</fullName>
    </submittedName>
</protein>
<reference evidence="1" key="1">
    <citation type="submission" date="2020-02" db="EMBL/GenBank/DDBJ databases">
        <title>Draft genome sequence of Candidatus Afipia apatlaquensis IBT-C3, a potential strain for decolorization of textile dyes.</title>
        <authorList>
            <person name="Sanchez-Reyes A."/>
            <person name="Breton-Deval L."/>
            <person name="Mangelson H."/>
            <person name="Sanchez-Flores A."/>
        </authorList>
    </citation>
    <scope>NUCLEOTIDE SEQUENCE [LARGE SCALE GENOMIC DNA]</scope>
    <source>
        <strain evidence="1">IBT-C3</strain>
    </source>
</reference>
<evidence type="ECO:0000313" key="2">
    <source>
        <dbReference type="Proteomes" id="UP000480266"/>
    </source>
</evidence>
<dbReference type="GO" id="GO:0016829">
    <property type="term" value="F:lyase activity"/>
    <property type="evidence" value="ECO:0007669"/>
    <property type="project" value="UniProtKB-KW"/>
</dbReference>
<dbReference type="AlphaFoldDB" id="A0A7C9VQ48"/>
<dbReference type="Proteomes" id="UP000480266">
    <property type="component" value="Unassembled WGS sequence"/>
</dbReference>
<accession>A0A7C9VQ48</accession>
<organism evidence="1 2">
    <name type="scientific">Candidatus Afipia apatlaquensis</name>
    <dbReference type="NCBI Taxonomy" id="2712852"/>
    <lineage>
        <taxon>Bacteria</taxon>
        <taxon>Pseudomonadati</taxon>
        <taxon>Pseudomonadota</taxon>
        <taxon>Alphaproteobacteria</taxon>
        <taxon>Hyphomicrobiales</taxon>
        <taxon>Nitrobacteraceae</taxon>
        <taxon>Afipia</taxon>
    </lineage>
</organism>
<name>A0A7C9VQ48_9BRAD</name>
<evidence type="ECO:0000313" key="1">
    <source>
        <dbReference type="EMBL" id="NGX99035.1"/>
    </source>
</evidence>
<proteinExistence type="predicted"/>